<sequence length="550" mass="60790">MDPMAPMLPAPAPMAAGPTEPVVVVGPQYCAPYVVPLTVTKKSISLTDGDFTVTDANDNVVLNVKGTLFSVRHRRVLHDAVGQPLLSMQEKILSMHNRWEVYRGDSAHSCDKLFTVKKSSMLQLMKTEMDIFLAGNTAEQVCDFKIKGSYFDRSSAFYLGKSNTIIAQMNRKHTAASVVLGRDVFSITVFPQVDYVFIAALVAILDDVALTVTRRSAYAADGGFAVTDAAGAVVLRSEVELMSRFTRRAIVDAAGVPIVSMKRKLFSTRYTWEVFRGDSGHESDLLSTVRRSTYYPKPKLDVDVFLASNTSQAACDFRVRCSYFRSTCTLYIGGSNTVIAQFCEPHAVDLTVTRSVATGFLKDDGGGFTATDAAGAVVLATEPRFIYREKGRRVLVDADGMPLLSMRRKAYSLQYTWEVFRGSSTNANRLLFTVRRSSLLPQLKLEINVFLAGNTMQNACDFRIKCSFFSRSCILYIGNSNTPIAQINRKFSGLSDMIFVGSKFSVTVFPHVDYVFVMALVVILDEIARDIRRGAVIQISTSQRPGRSTR</sequence>
<organism evidence="2">
    <name type="scientific">Oryza barthii</name>
    <dbReference type="NCBI Taxonomy" id="65489"/>
    <lineage>
        <taxon>Eukaryota</taxon>
        <taxon>Viridiplantae</taxon>
        <taxon>Streptophyta</taxon>
        <taxon>Embryophyta</taxon>
        <taxon>Tracheophyta</taxon>
        <taxon>Spermatophyta</taxon>
        <taxon>Magnoliopsida</taxon>
        <taxon>Liliopsida</taxon>
        <taxon>Poales</taxon>
        <taxon>Poaceae</taxon>
        <taxon>BOP clade</taxon>
        <taxon>Oryzoideae</taxon>
        <taxon>Oryzeae</taxon>
        <taxon>Oryzinae</taxon>
        <taxon>Oryza</taxon>
    </lineage>
</organism>
<evidence type="ECO:0000256" key="1">
    <source>
        <dbReference type="ARBA" id="ARBA00005437"/>
    </source>
</evidence>
<dbReference type="InterPro" id="IPR025659">
    <property type="entry name" value="Tubby-like_C"/>
</dbReference>
<dbReference type="EnsemblPlants" id="OBART07G07870.1">
    <property type="protein sequence ID" value="OBART07G07870.1"/>
    <property type="gene ID" value="OBART07G07870"/>
</dbReference>
<evidence type="ECO:0008006" key="4">
    <source>
        <dbReference type="Google" id="ProtNLM"/>
    </source>
</evidence>
<evidence type="ECO:0000313" key="2">
    <source>
        <dbReference type="EnsemblPlants" id="OBART07G07870.1"/>
    </source>
</evidence>
<dbReference type="Proteomes" id="UP000026960">
    <property type="component" value="Chromosome 7"/>
</dbReference>
<dbReference type="HOGENOM" id="CLU_437072_0_0_1"/>
<evidence type="ECO:0000313" key="3">
    <source>
        <dbReference type="Proteomes" id="UP000026960"/>
    </source>
</evidence>
<dbReference type="AlphaFoldDB" id="A0A0D3GNV6"/>
<keyword evidence="3" id="KW-1185">Reference proteome</keyword>
<protein>
    <recommendedName>
        <fullName evidence="4">Protein LURP-one-related 15</fullName>
    </recommendedName>
</protein>
<dbReference type="PaxDb" id="65489-OBART07G07870.1"/>
<comment type="similarity">
    <text evidence="1">Belongs to the LOR family.</text>
</comment>
<dbReference type="InterPro" id="IPR007612">
    <property type="entry name" value="LOR"/>
</dbReference>
<dbReference type="Gramene" id="OBART07G07870.1">
    <property type="protein sequence ID" value="OBART07G07870.1"/>
    <property type="gene ID" value="OBART07G07870"/>
</dbReference>
<name>A0A0D3GNV6_9ORYZ</name>
<dbReference type="PANTHER" id="PTHR31087:SF58">
    <property type="entry name" value="OS07G0230700 PROTEIN"/>
    <property type="match status" value="1"/>
</dbReference>
<dbReference type="InterPro" id="IPR038595">
    <property type="entry name" value="LOR_sf"/>
</dbReference>
<accession>A0A0D3GNV6</accession>
<reference evidence="2" key="2">
    <citation type="submission" date="2015-03" db="UniProtKB">
        <authorList>
            <consortium name="EnsemblPlants"/>
        </authorList>
    </citation>
    <scope>IDENTIFICATION</scope>
</reference>
<dbReference type="eggNOG" id="ENOG502QUU9">
    <property type="taxonomic scope" value="Eukaryota"/>
</dbReference>
<reference evidence="2" key="1">
    <citation type="journal article" date="2009" name="Rice">
        <title>De Novo Next Generation Sequencing of Plant Genomes.</title>
        <authorList>
            <person name="Rounsley S."/>
            <person name="Marri P.R."/>
            <person name="Yu Y."/>
            <person name="He R."/>
            <person name="Sisneros N."/>
            <person name="Goicoechea J.L."/>
            <person name="Lee S.J."/>
            <person name="Angelova A."/>
            <person name="Kudrna D."/>
            <person name="Luo M."/>
            <person name="Affourtit J."/>
            <person name="Desany B."/>
            <person name="Knight J."/>
            <person name="Niazi F."/>
            <person name="Egholm M."/>
            <person name="Wing R.A."/>
        </authorList>
    </citation>
    <scope>NUCLEOTIDE SEQUENCE [LARGE SCALE GENOMIC DNA]</scope>
    <source>
        <strain evidence="2">cv. IRGC 105608</strain>
    </source>
</reference>
<dbReference type="PANTHER" id="PTHR31087">
    <property type="match status" value="1"/>
</dbReference>
<proteinExistence type="inferred from homology"/>
<dbReference type="SUPFAM" id="SSF54518">
    <property type="entry name" value="Tubby C-terminal domain-like"/>
    <property type="match status" value="3"/>
</dbReference>
<dbReference type="Pfam" id="PF04525">
    <property type="entry name" value="LOR"/>
    <property type="match status" value="3"/>
</dbReference>
<dbReference type="Gene3D" id="2.40.160.200">
    <property type="entry name" value="LURP1-related"/>
    <property type="match status" value="3"/>
</dbReference>
<dbReference type="STRING" id="65489.A0A0D3GNV6"/>